<dbReference type="SUPFAM" id="SSF54427">
    <property type="entry name" value="NTF2-like"/>
    <property type="match status" value="1"/>
</dbReference>
<comment type="caution">
    <text evidence="2">The sequence shown here is derived from an EMBL/GenBank/DDBJ whole genome shotgun (WGS) entry which is preliminary data.</text>
</comment>
<dbReference type="EMBL" id="WWCM01000006">
    <property type="protein sequence ID" value="MYM39780.1"/>
    <property type="molecule type" value="Genomic_DNA"/>
</dbReference>
<evidence type="ECO:0000259" key="1">
    <source>
        <dbReference type="Pfam" id="PF12680"/>
    </source>
</evidence>
<dbReference type="Gene3D" id="3.10.450.50">
    <property type="match status" value="1"/>
</dbReference>
<accession>A0ABW9VLK0</accession>
<dbReference type="Pfam" id="PF12680">
    <property type="entry name" value="SnoaL_2"/>
    <property type="match status" value="1"/>
</dbReference>
<dbReference type="RefSeq" id="WP_161039151.1">
    <property type="nucleotide sequence ID" value="NZ_WWCM01000006.1"/>
</dbReference>
<feature type="domain" description="SnoaL-like" evidence="1">
    <location>
        <begin position="9"/>
        <end position="106"/>
    </location>
</feature>
<dbReference type="InterPro" id="IPR032710">
    <property type="entry name" value="NTF2-like_dom_sf"/>
</dbReference>
<dbReference type="InterPro" id="IPR037401">
    <property type="entry name" value="SnoaL-like"/>
</dbReference>
<keyword evidence="3" id="KW-1185">Reference proteome</keyword>
<organism evidence="2 3">
    <name type="scientific">Duganella qianjiadongensis</name>
    <dbReference type="NCBI Taxonomy" id="2692176"/>
    <lineage>
        <taxon>Bacteria</taxon>
        <taxon>Pseudomonadati</taxon>
        <taxon>Pseudomonadota</taxon>
        <taxon>Betaproteobacteria</taxon>
        <taxon>Burkholderiales</taxon>
        <taxon>Oxalobacteraceae</taxon>
        <taxon>Telluria group</taxon>
        <taxon>Duganella</taxon>
    </lineage>
</organism>
<proteinExistence type="predicted"/>
<reference evidence="2 3" key="1">
    <citation type="submission" date="2019-12" db="EMBL/GenBank/DDBJ databases">
        <title>Novel species isolated from a subtropical stream in China.</title>
        <authorList>
            <person name="Lu H."/>
        </authorList>
    </citation>
    <scope>NUCLEOTIDE SEQUENCE [LARGE SCALE GENOMIC DNA]</scope>
    <source>
        <strain evidence="2 3">CY13W</strain>
    </source>
</reference>
<gene>
    <name evidence="2" type="ORF">GTP27_10605</name>
</gene>
<name>A0ABW9VLK0_9BURK</name>
<evidence type="ECO:0000313" key="2">
    <source>
        <dbReference type="EMBL" id="MYM39780.1"/>
    </source>
</evidence>
<protein>
    <submittedName>
        <fullName evidence="2">Nuclear transport factor 2 family protein</fullName>
    </submittedName>
</protein>
<evidence type="ECO:0000313" key="3">
    <source>
        <dbReference type="Proteomes" id="UP000478090"/>
    </source>
</evidence>
<dbReference type="Proteomes" id="UP000478090">
    <property type="component" value="Unassembled WGS sequence"/>
</dbReference>
<sequence length="140" mass="15956">MNIATPLLDWYATLTPQTLGLAARYYAPDARFRDPFNDVQGLPAIMAIFEHMFASTEQPRFVITGCIVQDRQAFATWMFSFGLRGQTYQIEGGSHLCFDAQGRVTMHRDYWDAAEELLQKLPVVGGPIRWLRGKFRVHTG</sequence>